<feature type="region of interest" description="Disordered" evidence="1">
    <location>
        <begin position="51"/>
        <end position="76"/>
    </location>
</feature>
<dbReference type="AlphaFoldDB" id="A0A849A7L3"/>
<evidence type="ECO:0000256" key="1">
    <source>
        <dbReference type="SAM" id="MobiDB-lite"/>
    </source>
</evidence>
<comment type="caution">
    <text evidence="2">The sequence shown here is derived from an EMBL/GenBank/DDBJ whole genome shotgun (WGS) entry which is preliminary data.</text>
</comment>
<reference evidence="2 3" key="1">
    <citation type="submission" date="2020-05" db="EMBL/GenBank/DDBJ databases">
        <title>Nakamurella sp. DB0629 isolated from air conditioner.</title>
        <authorList>
            <person name="Kim D.H."/>
            <person name="Kim D.-U."/>
        </authorList>
    </citation>
    <scope>NUCLEOTIDE SEQUENCE [LARGE SCALE GENOMIC DNA]</scope>
    <source>
        <strain evidence="2 3">DB0629</strain>
    </source>
</reference>
<evidence type="ECO:0000313" key="2">
    <source>
        <dbReference type="EMBL" id="NNG35041.1"/>
    </source>
</evidence>
<gene>
    <name evidence="2" type="ORF">HKD39_04810</name>
</gene>
<keyword evidence="3" id="KW-1185">Reference proteome</keyword>
<dbReference type="RefSeq" id="WP_171198677.1">
    <property type="nucleotide sequence ID" value="NZ_JABEND010000002.1"/>
</dbReference>
<name>A0A849A7L3_9ACTN</name>
<accession>A0A849A7L3</accession>
<sequence>MSGILASSGSGSWTILIVGGAIAASARPVPSARPSGAMALVASRVRREIDRAESARPASGPWVSGAGSVGAAESVI</sequence>
<organism evidence="2 3">
    <name type="scientific">Nakamurella aerolata</name>
    <dbReference type="NCBI Taxonomy" id="1656892"/>
    <lineage>
        <taxon>Bacteria</taxon>
        <taxon>Bacillati</taxon>
        <taxon>Actinomycetota</taxon>
        <taxon>Actinomycetes</taxon>
        <taxon>Nakamurellales</taxon>
        <taxon>Nakamurellaceae</taxon>
        <taxon>Nakamurella</taxon>
    </lineage>
</organism>
<dbReference type="EMBL" id="JABEND010000002">
    <property type="protein sequence ID" value="NNG35041.1"/>
    <property type="molecule type" value="Genomic_DNA"/>
</dbReference>
<evidence type="ECO:0000313" key="3">
    <source>
        <dbReference type="Proteomes" id="UP000562984"/>
    </source>
</evidence>
<protein>
    <submittedName>
        <fullName evidence="2">Uncharacterized protein</fullName>
    </submittedName>
</protein>
<dbReference type="Proteomes" id="UP000562984">
    <property type="component" value="Unassembled WGS sequence"/>
</dbReference>
<proteinExistence type="predicted"/>